<comment type="caution">
    <text evidence="1">The sequence shown here is derived from an EMBL/GenBank/DDBJ whole genome shotgun (WGS) entry which is preliminary data.</text>
</comment>
<dbReference type="Proteomes" id="UP000885695">
    <property type="component" value="Unassembled WGS sequence"/>
</dbReference>
<reference evidence="1" key="1">
    <citation type="journal article" date="2020" name="mSystems">
        <title>Genome- and Community-Level Interaction Insights into Carbon Utilization and Element Cycling Functions of Hydrothermarchaeota in Hydrothermal Sediment.</title>
        <authorList>
            <person name="Zhou Z."/>
            <person name="Liu Y."/>
            <person name="Xu W."/>
            <person name="Pan J."/>
            <person name="Luo Z.H."/>
            <person name="Li M."/>
        </authorList>
    </citation>
    <scope>NUCLEOTIDE SEQUENCE [LARGE SCALE GENOMIC DNA]</scope>
    <source>
        <strain evidence="1">HyVt-369</strain>
    </source>
</reference>
<dbReference type="AlphaFoldDB" id="A0A7C1S9A7"/>
<gene>
    <name evidence="1" type="ORF">ENI13_01185</name>
</gene>
<dbReference type="EMBL" id="DRHL01000067">
    <property type="protein sequence ID" value="HEB13573.1"/>
    <property type="molecule type" value="Genomic_DNA"/>
</dbReference>
<accession>A0A7C1S9A7</accession>
<name>A0A7C1S9A7_UNCC3</name>
<evidence type="ECO:0000313" key="1">
    <source>
        <dbReference type="EMBL" id="HEB13573.1"/>
    </source>
</evidence>
<sequence>MANGKNRDPQDRYLHDSLYHATVDSFESLFYEGRYTPNELREAVALAADHFETTRIRRDYVSLQEEREYRWKKDHQPRKYITIDESSGYDHWGMLKKKGGKV</sequence>
<proteinExistence type="predicted"/>
<protein>
    <submittedName>
        <fullName evidence="1">Uncharacterized protein</fullName>
    </submittedName>
</protein>
<organism evidence="1">
    <name type="scientific">candidate division CPR3 bacterium</name>
    <dbReference type="NCBI Taxonomy" id="2268181"/>
    <lineage>
        <taxon>Bacteria</taxon>
        <taxon>Bacteria division CPR3</taxon>
    </lineage>
</organism>